<evidence type="ECO:0008006" key="4">
    <source>
        <dbReference type="Google" id="ProtNLM"/>
    </source>
</evidence>
<dbReference type="EMBL" id="JACHJB010000002">
    <property type="protein sequence ID" value="MBB6347794.1"/>
    <property type="molecule type" value="Genomic_DNA"/>
</dbReference>
<dbReference type="Pfam" id="PF00067">
    <property type="entry name" value="p450"/>
    <property type="match status" value="1"/>
</dbReference>
<gene>
    <name evidence="2" type="ORF">FHU36_004339</name>
</gene>
<organism evidence="2 3">
    <name type="scientific">Nonomuraea muscovyensis</name>
    <dbReference type="NCBI Taxonomy" id="1124761"/>
    <lineage>
        <taxon>Bacteria</taxon>
        <taxon>Bacillati</taxon>
        <taxon>Actinomycetota</taxon>
        <taxon>Actinomycetes</taxon>
        <taxon>Streptosporangiales</taxon>
        <taxon>Streptosporangiaceae</taxon>
        <taxon>Nonomuraea</taxon>
    </lineage>
</organism>
<dbReference type="AlphaFoldDB" id="A0A7X0EZR0"/>
<comment type="similarity">
    <text evidence="1">Belongs to the cytochrome P450 family.</text>
</comment>
<dbReference type="PANTHER" id="PTHR46696">
    <property type="entry name" value="P450, PUTATIVE (EUROFUNG)-RELATED"/>
    <property type="match status" value="1"/>
</dbReference>
<dbReference type="GO" id="GO:0005506">
    <property type="term" value="F:iron ion binding"/>
    <property type="evidence" value="ECO:0007669"/>
    <property type="project" value="InterPro"/>
</dbReference>
<dbReference type="GO" id="GO:0004497">
    <property type="term" value="F:monooxygenase activity"/>
    <property type="evidence" value="ECO:0007669"/>
    <property type="project" value="InterPro"/>
</dbReference>
<comment type="caution">
    <text evidence="2">The sequence shown here is derived from an EMBL/GenBank/DDBJ whole genome shotgun (WGS) entry which is preliminary data.</text>
</comment>
<dbReference type="SUPFAM" id="SSF48264">
    <property type="entry name" value="Cytochrome P450"/>
    <property type="match status" value="1"/>
</dbReference>
<dbReference type="Proteomes" id="UP000583800">
    <property type="component" value="Unassembled WGS sequence"/>
</dbReference>
<dbReference type="GO" id="GO:0016705">
    <property type="term" value="F:oxidoreductase activity, acting on paired donors, with incorporation or reduction of molecular oxygen"/>
    <property type="evidence" value="ECO:0007669"/>
    <property type="project" value="InterPro"/>
</dbReference>
<dbReference type="InterPro" id="IPR002397">
    <property type="entry name" value="Cyt_P450_B"/>
</dbReference>
<dbReference type="Gene3D" id="1.10.630.10">
    <property type="entry name" value="Cytochrome P450"/>
    <property type="match status" value="1"/>
</dbReference>
<dbReference type="InterPro" id="IPR001128">
    <property type="entry name" value="Cyt_P450"/>
</dbReference>
<dbReference type="RefSeq" id="WP_185085677.1">
    <property type="nucleotide sequence ID" value="NZ_JACHJB010000002.1"/>
</dbReference>
<evidence type="ECO:0000313" key="2">
    <source>
        <dbReference type="EMBL" id="MBB6347794.1"/>
    </source>
</evidence>
<name>A0A7X0EZR0_9ACTN</name>
<keyword evidence="3" id="KW-1185">Reference proteome</keyword>
<evidence type="ECO:0000313" key="3">
    <source>
        <dbReference type="Proteomes" id="UP000583800"/>
    </source>
</evidence>
<proteinExistence type="inferred from homology"/>
<dbReference type="GO" id="GO:0020037">
    <property type="term" value="F:heme binding"/>
    <property type="evidence" value="ECO:0007669"/>
    <property type="project" value="InterPro"/>
</dbReference>
<sequence>MTRLKVDALALGLAHDPYPLYARMRAAGPLVPAGPGTFAVPRHREVEELLRDPRLSHRFPDSFRRFAVGDGPTCALLQRIVSSQRPPGHAPVRAWLSGLLATLASERWWAEAAAHVDDRVVALVSEGGFDAVADLAAPLSVDLVCDLLGLDGDARAEVAVIAGVLGRALTALRLSDDDRAASDAAVVRAGELLRARLPELPGAPAGHADAALDNLVFVCFTAIEMIAGALATCCAVLVRHPGELAWLRRTPDGLATAIAELLRFDSPTQGTARLVTEPIEVDGQPVRPGRILFLLLGSANHDEQVFTDPARLDLGRRDNPHLSFGGGPYRCLGASLATRLAEATVGSLLRACAALEPAAAPERHPPSTFCRSYAKIPILAKAV</sequence>
<evidence type="ECO:0000256" key="1">
    <source>
        <dbReference type="ARBA" id="ARBA00010617"/>
    </source>
</evidence>
<reference evidence="2 3" key="1">
    <citation type="submission" date="2020-08" db="EMBL/GenBank/DDBJ databases">
        <title>Sequencing the genomes of 1000 actinobacteria strains.</title>
        <authorList>
            <person name="Klenk H.-P."/>
        </authorList>
    </citation>
    <scope>NUCLEOTIDE SEQUENCE [LARGE SCALE GENOMIC DNA]</scope>
    <source>
        <strain evidence="2 3">DSM 45913</strain>
    </source>
</reference>
<protein>
    <recommendedName>
        <fullName evidence="4">Cytochrome P450</fullName>
    </recommendedName>
</protein>
<dbReference type="PRINTS" id="PR00359">
    <property type="entry name" value="BP450"/>
</dbReference>
<dbReference type="PANTHER" id="PTHR46696:SF1">
    <property type="entry name" value="CYTOCHROME P450 YJIB-RELATED"/>
    <property type="match status" value="1"/>
</dbReference>
<accession>A0A7X0EZR0</accession>
<dbReference type="InterPro" id="IPR036396">
    <property type="entry name" value="Cyt_P450_sf"/>
</dbReference>